<evidence type="ECO:0000256" key="7">
    <source>
        <dbReference type="ARBA" id="ARBA00023180"/>
    </source>
</evidence>
<evidence type="ECO:0000313" key="10">
    <source>
        <dbReference type="Proteomes" id="UP001470230"/>
    </source>
</evidence>
<reference evidence="9 10" key="1">
    <citation type="submission" date="2024-04" db="EMBL/GenBank/DDBJ databases">
        <title>Tritrichomonas musculus Genome.</title>
        <authorList>
            <person name="Alves-Ferreira E."/>
            <person name="Grigg M."/>
            <person name="Lorenzi H."/>
            <person name="Galac M."/>
        </authorList>
    </citation>
    <scope>NUCLEOTIDE SEQUENCE [LARGE SCALE GENOMIC DNA]</scope>
    <source>
        <strain evidence="9 10">EAF2021</strain>
    </source>
</reference>
<dbReference type="InterPro" id="IPR049625">
    <property type="entry name" value="Glyco_transf_61_cat"/>
</dbReference>
<comment type="caution">
    <text evidence="9">The sequence shown here is derived from an EMBL/GenBank/DDBJ whole genome shotgun (WGS) entry which is preliminary data.</text>
</comment>
<feature type="domain" description="Glycosyltransferase 61 catalytic" evidence="8">
    <location>
        <begin position="92"/>
        <end position="258"/>
    </location>
</feature>
<keyword evidence="10" id="KW-1185">Reference proteome</keyword>
<keyword evidence="2" id="KW-0328">Glycosyltransferase</keyword>
<evidence type="ECO:0000259" key="8">
    <source>
        <dbReference type="Pfam" id="PF04577"/>
    </source>
</evidence>
<sequence length="341" mass="40497">MYHFINNLTNRPPVSAINSFIRHNTQGFQTRLSVFTNVFVSYQCVLFRNNNIYYSAPYCQSDSEFIPTKLVGIYSNVLSLCHSPMQNYARYTFDVFCYFLYIPQNILEKSTFITSKIRDFIHESLVLFNIPSYHILKQNEYVYALNSYSIEPHPCTEVFAEVIIRLREYIKQTYNLDREKPYYFAFLNRKKSRHISNLKQILALAKKKYPSFHYIYDEPFYTTYRDNAKFVNKIIVLFAPHGAFCVNLIFLQPKTVFIEIQADISGFNFFKLSLYFDIYHIIGRIPDMKHFGWQSMPFPVDTAMIIVDDAVKYLKEYFYNETRSKLQATEKLSVVQKKKNE</sequence>
<keyword evidence="6" id="KW-0472">Membrane</keyword>
<accession>A0ABR2H822</accession>
<gene>
    <name evidence="9" type="ORF">M9Y10_025934</name>
</gene>
<organism evidence="9 10">
    <name type="scientific">Tritrichomonas musculus</name>
    <dbReference type="NCBI Taxonomy" id="1915356"/>
    <lineage>
        <taxon>Eukaryota</taxon>
        <taxon>Metamonada</taxon>
        <taxon>Parabasalia</taxon>
        <taxon>Tritrichomonadida</taxon>
        <taxon>Tritrichomonadidae</taxon>
        <taxon>Tritrichomonas</taxon>
    </lineage>
</organism>
<keyword evidence="3" id="KW-0808">Transferase</keyword>
<dbReference type="InterPro" id="IPR007657">
    <property type="entry name" value="Glycosyltransferase_61"/>
</dbReference>
<evidence type="ECO:0000256" key="4">
    <source>
        <dbReference type="ARBA" id="ARBA00022692"/>
    </source>
</evidence>
<evidence type="ECO:0000256" key="6">
    <source>
        <dbReference type="ARBA" id="ARBA00023136"/>
    </source>
</evidence>
<dbReference type="Pfam" id="PF04577">
    <property type="entry name" value="Glyco_transf_61"/>
    <property type="match status" value="1"/>
</dbReference>
<dbReference type="Proteomes" id="UP001470230">
    <property type="component" value="Unassembled WGS sequence"/>
</dbReference>
<comment type="subcellular location">
    <subcellularLocation>
        <location evidence="1">Membrane</location>
        <topology evidence="1">Single-pass membrane protein</topology>
    </subcellularLocation>
</comment>
<evidence type="ECO:0000313" key="9">
    <source>
        <dbReference type="EMBL" id="KAK8842355.1"/>
    </source>
</evidence>
<name>A0ABR2H822_9EUKA</name>
<dbReference type="PANTHER" id="PTHR20961:SF38">
    <property type="entry name" value="PROTEIN O-LINKED-MANNOSE BETA-1,4-N-ACETYLGLUCOSAMINYLTRANSFERASE 2"/>
    <property type="match status" value="1"/>
</dbReference>
<keyword evidence="5" id="KW-1133">Transmembrane helix</keyword>
<evidence type="ECO:0000256" key="5">
    <source>
        <dbReference type="ARBA" id="ARBA00022989"/>
    </source>
</evidence>
<protein>
    <recommendedName>
        <fullName evidence="8">Glycosyltransferase 61 catalytic domain-containing protein</fullName>
    </recommendedName>
</protein>
<dbReference type="EMBL" id="JAPFFF010000038">
    <property type="protein sequence ID" value="KAK8842355.1"/>
    <property type="molecule type" value="Genomic_DNA"/>
</dbReference>
<proteinExistence type="predicted"/>
<keyword evidence="4" id="KW-0812">Transmembrane</keyword>
<evidence type="ECO:0000256" key="2">
    <source>
        <dbReference type="ARBA" id="ARBA00022676"/>
    </source>
</evidence>
<keyword evidence="7" id="KW-0325">Glycoprotein</keyword>
<dbReference type="PANTHER" id="PTHR20961">
    <property type="entry name" value="GLYCOSYLTRANSFERASE"/>
    <property type="match status" value="1"/>
</dbReference>
<evidence type="ECO:0000256" key="1">
    <source>
        <dbReference type="ARBA" id="ARBA00004167"/>
    </source>
</evidence>
<evidence type="ECO:0000256" key="3">
    <source>
        <dbReference type="ARBA" id="ARBA00022679"/>
    </source>
</evidence>